<accession>A0AA39R0C0</accession>
<evidence type="ECO:0008006" key="7">
    <source>
        <dbReference type="Google" id="ProtNLM"/>
    </source>
</evidence>
<dbReference type="SMART" id="SM00028">
    <property type="entry name" value="TPR"/>
    <property type="match status" value="4"/>
</dbReference>
<dbReference type="InterPro" id="IPR019734">
    <property type="entry name" value="TPR_rpt"/>
</dbReference>
<feature type="region of interest" description="Disordered" evidence="4">
    <location>
        <begin position="863"/>
        <end position="910"/>
    </location>
</feature>
<dbReference type="InterPro" id="IPR051722">
    <property type="entry name" value="Endocytosis_PI4K-reg_protein"/>
</dbReference>
<dbReference type="EMBL" id="JAFEKC020000009">
    <property type="protein sequence ID" value="KAK0512587.1"/>
    <property type="molecule type" value="Genomic_DNA"/>
</dbReference>
<evidence type="ECO:0000313" key="5">
    <source>
        <dbReference type="EMBL" id="KAK0512587.1"/>
    </source>
</evidence>
<sequence>MLNHKETDKARHYLELLDEARCNSQWQEIPELARKVDKHSPQRQCLTLTARTEQRIVEVSSSRPATNASATGLSQAITLLQTAIEKESNSPEDAFQAKTCIAWLHRTVGDQGLALSCLPPVLDQGGITTKWSYVCIIKGAYMRGTALEKEEKVREAARAYASILPYLYDLPPKIASILEHQLWTQRLLIRYLSLTSRFIMSHCNRPGELFSSAPLVAPGSLFSSFRAYASFYETRDPAFDRKFPHETDGNPHLHAWKAYYDAISIMIQHDIVEPVFKSRSQQSAELKRVEGVYMGLLLKETEFPRADQENYQIEVSVDSVIANWRALCGRSWKDEDLGDGGKASLGRGVLEILYKASTKTFHSTRILRHLFTVHMALAEFHLASKALDTYLEMFKKGKARTEKSGEAELGLDDDAIALVTAATGIKMLCAYGRRKEAEKALSIASVMEQWLQKMRPGPPSKTVVSADDVPQDLVDQRNKRSPVPAKALALGYHALGVSQACWARLTYETSARSDLQAQAISNFQTALDPYIGDEHNMEIQYSLAFALAETRDLDAAIATVKGALSWATEMPKIPGVSDERIRRENPPHPDKRELLLKCWHLLALLLSARQSFTTALASCEAALELYGEDLKASGPDGTLELYEMKNILEIRMTQLALTEIVDGAEEAVNGSGELLNLYAKLLVHSEVNSPKDQAKKLDPPSASTNGTVKSFRGSVLGFPRKTSVRSRSADVQTQNVVASSLRSSDSREGSNRPPVISVTDDEAPVLQNPNHHGNFLGRHESNKLRKRDSKRSVESRRRSRATSPARTGTADSKHHHLHLHLPLRSRQSRPTTADGSVKEFGYDEASYDSNGVGVAISHDLPSVPTTPGAISEPPNPLQGIQSTAQNMNHRNPNTHPVHPKPPPSQVRRRRPIPKTLFPPPPIPRFSLPDQQRHTLTLLTKIWLLIAALYRRAGMPVDAQGALSEATTHVESVETAIANRDGSSAENFAMAGYGGLKSCGELWADVFAEQAALHVNLGKLDQATTAYETALGHYPEHVAATVGLSTILLEAHSNAPANEPARITEGPKSTPTLGSIPTGLAKDTTNPTTTSDLLSRLAARDRAYGLLSALTKSGTGWDSSEAWYGLAMAYEASGQIKKAKEALWWVVKLEEGKGVRTWDCIV</sequence>
<proteinExistence type="inferred from homology"/>
<evidence type="ECO:0000256" key="1">
    <source>
        <dbReference type="ARBA" id="ARBA00002550"/>
    </source>
</evidence>
<evidence type="ECO:0000256" key="3">
    <source>
        <dbReference type="PROSITE-ProRule" id="PRU00339"/>
    </source>
</evidence>
<dbReference type="InterPro" id="IPR011990">
    <property type="entry name" value="TPR-like_helical_dom_sf"/>
</dbReference>
<evidence type="ECO:0000256" key="2">
    <source>
        <dbReference type="ARBA" id="ARBA00038251"/>
    </source>
</evidence>
<evidence type="ECO:0000313" key="6">
    <source>
        <dbReference type="Proteomes" id="UP001166286"/>
    </source>
</evidence>
<feature type="compositionally biased region" description="Polar residues" evidence="4">
    <location>
        <begin position="878"/>
        <end position="890"/>
    </location>
</feature>
<name>A0AA39R0C0_9LECA</name>
<comment type="function">
    <text evidence="1">Involved in endocytosis.</text>
</comment>
<comment type="caution">
    <text evidence="5">The sequence shown here is derived from an EMBL/GenBank/DDBJ whole genome shotgun (WGS) entry which is preliminary data.</text>
</comment>
<dbReference type="Proteomes" id="UP001166286">
    <property type="component" value="Unassembled WGS sequence"/>
</dbReference>
<keyword evidence="6" id="KW-1185">Reference proteome</keyword>
<evidence type="ECO:0000256" key="4">
    <source>
        <dbReference type="SAM" id="MobiDB-lite"/>
    </source>
</evidence>
<comment type="similarity">
    <text evidence="2">Belongs to the YPP1 family.</text>
</comment>
<feature type="region of interest" description="Disordered" evidence="4">
    <location>
        <begin position="1056"/>
        <end position="1086"/>
    </location>
</feature>
<feature type="compositionally biased region" description="Polar residues" evidence="4">
    <location>
        <begin position="725"/>
        <end position="738"/>
    </location>
</feature>
<feature type="compositionally biased region" description="Basic residues" evidence="4">
    <location>
        <begin position="813"/>
        <end position="827"/>
    </location>
</feature>
<dbReference type="Pfam" id="PF13181">
    <property type="entry name" value="TPR_8"/>
    <property type="match status" value="1"/>
</dbReference>
<feature type="region of interest" description="Disordered" evidence="4">
    <location>
        <begin position="690"/>
        <end position="837"/>
    </location>
</feature>
<dbReference type="PROSITE" id="PS50005">
    <property type="entry name" value="TPR"/>
    <property type="match status" value="1"/>
</dbReference>
<dbReference type="AlphaFoldDB" id="A0AA39R0C0"/>
<keyword evidence="3" id="KW-0802">TPR repeat</keyword>
<dbReference type="PANTHER" id="PTHR23083:SF464">
    <property type="entry name" value="TETRATRICOPEPTIDE REPEAT DOMAIN 7, ISOFORM A"/>
    <property type="match status" value="1"/>
</dbReference>
<dbReference type="Gene3D" id="1.25.40.10">
    <property type="entry name" value="Tetratricopeptide repeat domain"/>
    <property type="match status" value="2"/>
</dbReference>
<dbReference type="SUPFAM" id="SSF48452">
    <property type="entry name" value="TPR-like"/>
    <property type="match status" value="1"/>
</dbReference>
<gene>
    <name evidence="5" type="ORF">JMJ35_004604</name>
</gene>
<protein>
    <recommendedName>
        <fullName evidence="7">Filamentation protein</fullName>
    </recommendedName>
</protein>
<feature type="compositionally biased region" description="Low complexity" evidence="4">
    <location>
        <begin position="801"/>
        <end position="810"/>
    </location>
</feature>
<dbReference type="PANTHER" id="PTHR23083">
    <property type="entry name" value="TETRATRICOPEPTIDE REPEAT PROTEIN, TPR"/>
    <property type="match status" value="1"/>
</dbReference>
<organism evidence="5 6">
    <name type="scientific">Cladonia borealis</name>
    <dbReference type="NCBI Taxonomy" id="184061"/>
    <lineage>
        <taxon>Eukaryota</taxon>
        <taxon>Fungi</taxon>
        <taxon>Dikarya</taxon>
        <taxon>Ascomycota</taxon>
        <taxon>Pezizomycotina</taxon>
        <taxon>Lecanoromycetes</taxon>
        <taxon>OSLEUM clade</taxon>
        <taxon>Lecanoromycetidae</taxon>
        <taxon>Lecanorales</taxon>
        <taxon>Lecanorineae</taxon>
        <taxon>Cladoniaceae</taxon>
        <taxon>Cladonia</taxon>
    </lineage>
</organism>
<reference evidence="5" key="1">
    <citation type="submission" date="2023-03" db="EMBL/GenBank/DDBJ databases">
        <title>Complete genome of Cladonia borealis.</title>
        <authorList>
            <person name="Park H."/>
        </authorList>
    </citation>
    <scope>NUCLEOTIDE SEQUENCE</scope>
    <source>
        <strain evidence="5">ANT050790</strain>
    </source>
</reference>
<feature type="repeat" description="TPR" evidence="3">
    <location>
        <begin position="1003"/>
        <end position="1036"/>
    </location>
</feature>